<dbReference type="Pfam" id="PF19051">
    <property type="entry name" value="GFO_IDH_MocA_C2"/>
    <property type="match status" value="1"/>
</dbReference>
<organism evidence="2">
    <name type="scientific">marine sediment metagenome</name>
    <dbReference type="NCBI Taxonomy" id="412755"/>
    <lineage>
        <taxon>unclassified sequences</taxon>
        <taxon>metagenomes</taxon>
        <taxon>ecological metagenomes</taxon>
    </lineage>
</organism>
<feature type="domain" description="Gfo/Idh/MocA-like oxidoreductase bacterial type C-terminal" evidence="1">
    <location>
        <begin position="28"/>
        <end position="247"/>
    </location>
</feature>
<dbReference type="PANTHER" id="PTHR43818:SF5">
    <property type="entry name" value="OXIDOREDUCTASE FAMILY PROTEIN"/>
    <property type="match status" value="1"/>
</dbReference>
<feature type="non-terminal residue" evidence="2">
    <location>
        <position position="1"/>
    </location>
</feature>
<dbReference type="InterPro" id="IPR050463">
    <property type="entry name" value="Gfo/Idh/MocA_oxidrdct_glycsds"/>
</dbReference>
<evidence type="ECO:0000313" key="2">
    <source>
        <dbReference type="EMBL" id="KKK80656.1"/>
    </source>
</evidence>
<sequence>WLRNGAIGDLERVDVTLPPGQVNPIENEAPVPDGLDYNLFVGPAEFTPYTPRCTNPDWWRMCHNFGNGCLVDWGSHQVDTAQLAVDAPEVCPVEVEATGNIPKNSSTNVPVTFDVKYRYSNGVEVHVKSGGTGIRLTGSKGWVGNTSWRSPLLASDPKILQTKYTPETSKHWQMPPSEHRNFLDCVKSREPTTYPAETMHLLHTTLLMGDAAIRLGRKLQWDAEKEEFVNDAEANAMPNIKYRDDWKKA</sequence>
<evidence type="ECO:0000259" key="1">
    <source>
        <dbReference type="Pfam" id="PF19051"/>
    </source>
</evidence>
<comment type="caution">
    <text evidence="2">The sequence shown here is derived from an EMBL/GenBank/DDBJ whole genome shotgun (WGS) entry which is preliminary data.</text>
</comment>
<reference evidence="2" key="1">
    <citation type="journal article" date="2015" name="Nature">
        <title>Complex archaea that bridge the gap between prokaryotes and eukaryotes.</title>
        <authorList>
            <person name="Spang A."/>
            <person name="Saw J.H."/>
            <person name="Jorgensen S.L."/>
            <person name="Zaremba-Niedzwiedzka K."/>
            <person name="Martijn J."/>
            <person name="Lind A.E."/>
            <person name="van Eijk R."/>
            <person name="Schleper C."/>
            <person name="Guy L."/>
            <person name="Ettema T.J."/>
        </authorList>
    </citation>
    <scope>NUCLEOTIDE SEQUENCE</scope>
</reference>
<proteinExistence type="predicted"/>
<dbReference type="SUPFAM" id="SSF55347">
    <property type="entry name" value="Glyceraldehyde-3-phosphate dehydrogenase-like, C-terminal domain"/>
    <property type="match status" value="1"/>
</dbReference>
<protein>
    <recommendedName>
        <fullName evidence="1">Gfo/Idh/MocA-like oxidoreductase bacterial type C-terminal domain-containing protein</fullName>
    </recommendedName>
</protein>
<gene>
    <name evidence="2" type="ORF">LCGC14_2821310</name>
</gene>
<dbReference type="Gene3D" id="3.30.360.10">
    <property type="entry name" value="Dihydrodipicolinate Reductase, domain 2"/>
    <property type="match status" value="1"/>
</dbReference>
<dbReference type="InterPro" id="IPR043906">
    <property type="entry name" value="Gfo/Idh/MocA_OxRdtase_bact_C"/>
</dbReference>
<dbReference type="AlphaFoldDB" id="A0A0F9B837"/>
<dbReference type="PANTHER" id="PTHR43818">
    <property type="entry name" value="BCDNA.GH03377"/>
    <property type="match status" value="1"/>
</dbReference>
<name>A0A0F9B837_9ZZZZ</name>
<accession>A0A0F9B837</accession>
<dbReference type="EMBL" id="LAZR01053481">
    <property type="protein sequence ID" value="KKK80656.1"/>
    <property type="molecule type" value="Genomic_DNA"/>
</dbReference>